<protein>
    <submittedName>
        <fullName evidence="4">YceI family protein</fullName>
    </submittedName>
</protein>
<name>A0ABT8TJJ1_9ACTN</name>
<keyword evidence="5" id="KW-1185">Reference proteome</keyword>
<dbReference type="PANTHER" id="PTHR34406">
    <property type="entry name" value="PROTEIN YCEI"/>
    <property type="match status" value="1"/>
</dbReference>
<dbReference type="PANTHER" id="PTHR34406:SF1">
    <property type="entry name" value="PROTEIN YCEI"/>
    <property type="match status" value="1"/>
</dbReference>
<dbReference type="EMBL" id="JAULSC010000001">
    <property type="protein sequence ID" value="MDO3394131.1"/>
    <property type="molecule type" value="Genomic_DNA"/>
</dbReference>
<evidence type="ECO:0000256" key="2">
    <source>
        <dbReference type="SAM" id="MobiDB-lite"/>
    </source>
</evidence>
<gene>
    <name evidence="4" type="ORF">QWJ41_00205</name>
</gene>
<comment type="caution">
    <text evidence="4">The sequence shown here is derived from an EMBL/GenBank/DDBJ whole genome shotgun (WGS) entry which is preliminary data.</text>
</comment>
<dbReference type="Proteomes" id="UP001168363">
    <property type="component" value="Unassembled WGS sequence"/>
</dbReference>
<accession>A0ABT8TJJ1</accession>
<feature type="region of interest" description="Disordered" evidence="2">
    <location>
        <begin position="1"/>
        <end position="31"/>
    </location>
</feature>
<dbReference type="InterPro" id="IPR036761">
    <property type="entry name" value="TTHA0802/YceI-like_sf"/>
</dbReference>
<feature type="domain" description="Lipid/polyisoprenoid-binding YceI-like" evidence="3">
    <location>
        <begin position="43"/>
        <end position="211"/>
    </location>
</feature>
<dbReference type="Gene3D" id="2.40.128.110">
    <property type="entry name" value="Lipid/polyisoprenoid-binding, YceI-like"/>
    <property type="match status" value="1"/>
</dbReference>
<dbReference type="RefSeq" id="WP_302705091.1">
    <property type="nucleotide sequence ID" value="NZ_JAULSC010000001.1"/>
</dbReference>
<feature type="compositionally biased region" description="Low complexity" evidence="2">
    <location>
        <begin position="8"/>
        <end position="31"/>
    </location>
</feature>
<reference evidence="4" key="1">
    <citation type="submission" date="2023-06" db="EMBL/GenBank/DDBJ databases">
        <title>Genome sequence of Nocardioides sp. SOB44.</title>
        <authorList>
            <person name="Zhang G."/>
        </authorList>
    </citation>
    <scope>NUCLEOTIDE SEQUENCE</scope>
    <source>
        <strain evidence="4">SOB44</strain>
    </source>
</reference>
<evidence type="ECO:0000313" key="5">
    <source>
        <dbReference type="Proteomes" id="UP001168363"/>
    </source>
</evidence>
<dbReference type="SUPFAM" id="SSF101874">
    <property type="entry name" value="YceI-like"/>
    <property type="match status" value="1"/>
</dbReference>
<dbReference type="Pfam" id="PF04264">
    <property type="entry name" value="YceI"/>
    <property type="match status" value="1"/>
</dbReference>
<evidence type="ECO:0000313" key="4">
    <source>
        <dbReference type="EMBL" id="MDO3394131.1"/>
    </source>
</evidence>
<evidence type="ECO:0000259" key="3">
    <source>
        <dbReference type="SMART" id="SM00867"/>
    </source>
</evidence>
<evidence type="ECO:0000256" key="1">
    <source>
        <dbReference type="ARBA" id="ARBA00008812"/>
    </source>
</evidence>
<proteinExistence type="inferred from homology"/>
<sequence length="214" mass="22397">MALFRKNAPAGTETSTTTGTTTGTAPAAGFDAPTSVLEDISGDYTIDASHSRLGFSARHAMVTTVRGHFTDWSGTAHVDTADPAASSVSLTIKTASIDTGSADRDGHLVSADFFDAETHPEITFVSTAVARDGADWTITGDLTIKGTTRPVTIEFEPTGSAQDPFGNVRIGFEGGTAINRKDWGLTWNAALETGGVLVSEKIKLDFDVSAIRNA</sequence>
<dbReference type="SMART" id="SM00867">
    <property type="entry name" value="YceI"/>
    <property type="match status" value="1"/>
</dbReference>
<organism evidence="4 5">
    <name type="scientific">Nocardioides cremeus</name>
    <dbReference type="NCBI Taxonomy" id="3058044"/>
    <lineage>
        <taxon>Bacteria</taxon>
        <taxon>Bacillati</taxon>
        <taxon>Actinomycetota</taxon>
        <taxon>Actinomycetes</taxon>
        <taxon>Propionibacteriales</taxon>
        <taxon>Nocardioidaceae</taxon>
        <taxon>Nocardioides</taxon>
    </lineage>
</organism>
<dbReference type="InterPro" id="IPR007372">
    <property type="entry name" value="Lipid/polyisoprenoid-bd_YceI"/>
</dbReference>
<comment type="similarity">
    <text evidence="1">Belongs to the UPF0312 family.</text>
</comment>